<dbReference type="EMBL" id="CALSDN010000011">
    <property type="protein sequence ID" value="CAH6722828.1"/>
    <property type="molecule type" value="Genomic_DNA"/>
</dbReference>
<gene>
    <name evidence="1" type="ORF">CLIB1444_11S02014</name>
</gene>
<organism evidence="1 2">
    <name type="scientific">[Candida] jaroonii</name>
    <dbReference type="NCBI Taxonomy" id="467808"/>
    <lineage>
        <taxon>Eukaryota</taxon>
        <taxon>Fungi</taxon>
        <taxon>Dikarya</taxon>
        <taxon>Ascomycota</taxon>
        <taxon>Saccharomycotina</taxon>
        <taxon>Pichiomycetes</taxon>
        <taxon>Debaryomycetaceae</taxon>
        <taxon>Yamadazyma</taxon>
    </lineage>
</organism>
<keyword evidence="2" id="KW-1185">Reference proteome</keyword>
<accession>A0ACA9YCM2</accession>
<name>A0ACA9YCM2_9ASCO</name>
<sequence>MKFHQIGDNNGRIKCPFPNCNTNVIPLTDGLKSSITTVPNAPKMVNLNEAEKFFKINDMWDFDNIGVSRDLPEIDNFTIDDVKFDIERILICSECDKGPIGFAGHFENEDKLPNNLTFFLSCESMEYQV</sequence>
<evidence type="ECO:0000313" key="2">
    <source>
        <dbReference type="Proteomes" id="UP001152531"/>
    </source>
</evidence>
<evidence type="ECO:0000313" key="1">
    <source>
        <dbReference type="EMBL" id="CAH6722828.1"/>
    </source>
</evidence>
<proteinExistence type="predicted"/>
<dbReference type="Proteomes" id="UP001152531">
    <property type="component" value="Unassembled WGS sequence"/>
</dbReference>
<comment type="caution">
    <text evidence="1">The sequence shown here is derived from an EMBL/GenBank/DDBJ whole genome shotgun (WGS) entry which is preliminary data.</text>
</comment>
<reference evidence="1" key="1">
    <citation type="submission" date="2022-06" db="EMBL/GenBank/DDBJ databases">
        <authorList>
            <person name="Legras J.-L."/>
            <person name="Devillers H."/>
            <person name="Grondin C."/>
        </authorList>
    </citation>
    <scope>NUCLEOTIDE SEQUENCE</scope>
    <source>
        <strain evidence="1">CLIB 1444</strain>
    </source>
</reference>
<protein>
    <submittedName>
        <fullName evidence="1">Uncharacterized protein</fullName>
    </submittedName>
</protein>